<dbReference type="InterPro" id="IPR004045">
    <property type="entry name" value="Glutathione_S-Trfase_N"/>
</dbReference>
<dbReference type="InterPro" id="IPR010987">
    <property type="entry name" value="Glutathione-S-Trfase_C-like"/>
</dbReference>
<dbReference type="SFLD" id="SFLDG00358">
    <property type="entry name" value="Main_(cytGST)"/>
    <property type="match status" value="1"/>
</dbReference>
<dbReference type="SUPFAM" id="SSF52833">
    <property type="entry name" value="Thioredoxin-like"/>
    <property type="match status" value="1"/>
</dbReference>
<dbReference type="InterPro" id="IPR004046">
    <property type="entry name" value="GST_C"/>
</dbReference>
<feature type="domain" description="GST C-terminal" evidence="4">
    <location>
        <begin position="88"/>
        <end position="216"/>
    </location>
</feature>
<dbReference type="SUPFAM" id="SSF47616">
    <property type="entry name" value="GST C-terminal domain-like"/>
    <property type="match status" value="1"/>
</dbReference>
<comment type="similarity">
    <text evidence="2">Belongs to the GST superfamily.</text>
</comment>
<dbReference type="PANTHER" id="PTHR43969">
    <property type="entry name" value="GLUTATHIONE S TRANSFERASE D10, ISOFORM A-RELATED"/>
    <property type="match status" value="1"/>
</dbReference>
<dbReference type="InterPro" id="IPR036282">
    <property type="entry name" value="Glutathione-S-Trfase_C_sf"/>
</dbReference>
<dbReference type="InterPro" id="IPR040079">
    <property type="entry name" value="Glutathione_S-Trfase"/>
</dbReference>
<reference evidence="5" key="1">
    <citation type="journal article" date="2017" name="Ticks Tick Borne Dis.">
        <title>An insight into the sialome of Hyalomma excavatum.</title>
        <authorList>
            <person name="Ribeiro J.M."/>
            <person name="Slovak M."/>
            <person name="Francischetti I.M."/>
        </authorList>
    </citation>
    <scope>NUCLEOTIDE SEQUENCE</scope>
    <source>
        <strain evidence="5">Samish</strain>
        <tissue evidence="5">Salivary glands</tissue>
    </source>
</reference>
<dbReference type="GO" id="GO:0006749">
    <property type="term" value="P:glutathione metabolic process"/>
    <property type="evidence" value="ECO:0007669"/>
    <property type="project" value="TreeGrafter"/>
</dbReference>
<name>A0A131XQ22_9ACAR</name>
<dbReference type="SFLD" id="SFLDS00019">
    <property type="entry name" value="Glutathione_Transferase_(cytos"/>
    <property type="match status" value="1"/>
</dbReference>
<evidence type="ECO:0000259" key="4">
    <source>
        <dbReference type="PROSITE" id="PS50405"/>
    </source>
</evidence>
<dbReference type="GO" id="GO:0004364">
    <property type="term" value="F:glutathione transferase activity"/>
    <property type="evidence" value="ECO:0007669"/>
    <property type="project" value="TreeGrafter"/>
</dbReference>
<dbReference type="Gene3D" id="1.20.1050.10">
    <property type="match status" value="1"/>
</dbReference>
<dbReference type="PROSITE" id="PS50405">
    <property type="entry name" value="GST_CTER"/>
    <property type="match status" value="1"/>
</dbReference>
<dbReference type="Gene3D" id="3.40.30.10">
    <property type="entry name" value="Glutaredoxin"/>
    <property type="match status" value="1"/>
</dbReference>
<evidence type="ECO:0000256" key="2">
    <source>
        <dbReference type="RuleBase" id="RU003494"/>
    </source>
</evidence>
<keyword evidence="5" id="KW-0808">Transferase</keyword>
<dbReference type="Pfam" id="PF00043">
    <property type="entry name" value="GST_C"/>
    <property type="match status" value="1"/>
</dbReference>
<organism evidence="5">
    <name type="scientific">Hyalomma excavatum</name>
    <dbReference type="NCBI Taxonomy" id="257692"/>
    <lineage>
        <taxon>Eukaryota</taxon>
        <taxon>Metazoa</taxon>
        <taxon>Ecdysozoa</taxon>
        <taxon>Arthropoda</taxon>
        <taxon>Chelicerata</taxon>
        <taxon>Arachnida</taxon>
        <taxon>Acari</taxon>
        <taxon>Parasitiformes</taxon>
        <taxon>Ixodida</taxon>
        <taxon>Ixodoidea</taxon>
        <taxon>Ixodidae</taxon>
        <taxon>Hyalomminae</taxon>
        <taxon>Hyalomma</taxon>
    </lineage>
</organism>
<feature type="domain" description="GST N-terminal" evidence="3">
    <location>
        <begin position="1"/>
        <end position="82"/>
    </location>
</feature>
<dbReference type="InterPro" id="IPR036249">
    <property type="entry name" value="Thioredoxin-like_sf"/>
</dbReference>
<dbReference type="Pfam" id="PF02798">
    <property type="entry name" value="GST_N"/>
    <property type="match status" value="1"/>
</dbReference>
<accession>A0A131XQ22</accession>
<evidence type="ECO:0000256" key="1">
    <source>
        <dbReference type="ARBA" id="ARBA00011738"/>
    </source>
</evidence>
<sequence length="216" mass="24592">MPVLLYNLVGSPPCSFIRCLAKEIGVELNLRDLDFAKGEHRSEEFLKLNPFHKVPTIDDNGFIVYESNAIAYYLLRKYAPESSLYPTCIKTRTRIDQVLAAASGNIHPNLGAFFRPRYFQGTKPSEDEVKTFEENVLKSLEHLVGDNKFAVGDKLTIADLCLLGHVTVCLEFPYVDKSKYPKLAAYYERMKSALTYFEEIFGPIIVQVKKVSERLK</sequence>
<dbReference type="PROSITE" id="PS50404">
    <property type="entry name" value="GST_NTER"/>
    <property type="match status" value="1"/>
</dbReference>
<proteinExistence type="evidence at transcript level"/>
<dbReference type="FunFam" id="3.40.30.10:FF:000034">
    <property type="entry name" value="glutathione S-transferase 1"/>
    <property type="match status" value="1"/>
</dbReference>
<dbReference type="AlphaFoldDB" id="A0A131XQ22"/>
<comment type="subunit">
    <text evidence="1">Homodimer.</text>
</comment>
<dbReference type="CDD" id="cd03177">
    <property type="entry name" value="GST_C_Delta_Epsilon"/>
    <property type="match status" value="1"/>
</dbReference>
<evidence type="ECO:0000313" key="5">
    <source>
        <dbReference type="EMBL" id="JAP67786.1"/>
    </source>
</evidence>
<protein>
    <submittedName>
        <fullName evidence="5">Putative glutathione s-transferase</fullName>
    </submittedName>
</protein>
<evidence type="ECO:0000259" key="3">
    <source>
        <dbReference type="PROSITE" id="PS50404"/>
    </source>
</evidence>
<dbReference type="PANTHER" id="PTHR43969:SF9">
    <property type="entry name" value="GLUTATHIONE S TRANSFERASE D10, ISOFORM A-RELATED"/>
    <property type="match status" value="1"/>
</dbReference>
<dbReference type="EMBL" id="GEFH01000795">
    <property type="protein sequence ID" value="JAP67786.1"/>
    <property type="molecule type" value="mRNA"/>
</dbReference>